<comment type="similarity">
    <text evidence="1">Belongs to the PPR family. P subfamily.</text>
</comment>
<name>A0A3S3N783_9MAGN</name>
<organism evidence="4 5">
    <name type="scientific">Cinnamomum micranthum f. kanehirae</name>
    <dbReference type="NCBI Taxonomy" id="337451"/>
    <lineage>
        <taxon>Eukaryota</taxon>
        <taxon>Viridiplantae</taxon>
        <taxon>Streptophyta</taxon>
        <taxon>Embryophyta</taxon>
        <taxon>Tracheophyta</taxon>
        <taxon>Spermatophyta</taxon>
        <taxon>Magnoliopsida</taxon>
        <taxon>Magnoliidae</taxon>
        <taxon>Laurales</taxon>
        <taxon>Lauraceae</taxon>
        <taxon>Cinnamomum</taxon>
    </lineage>
</organism>
<dbReference type="Proteomes" id="UP000283530">
    <property type="component" value="Unassembled WGS sequence"/>
</dbReference>
<dbReference type="Pfam" id="PF13041">
    <property type="entry name" value="PPR_2"/>
    <property type="match status" value="1"/>
</dbReference>
<dbReference type="OrthoDB" id="185373at2759"/>
<feature type="repeat" description="PPR" evidence="3">
    <location>
        <begin position="246"/>
        <end position="280"/>
    </location>
</feature>
<comment type="caution">
    <text evidence="4">The sequence shown here is derived from an EMBL/GenBank/DDBJ whole genome shotgun (WGS) entry which is preliminary data.</text>
</comment>
<evidence type="ECO:0000256" key="2">
    <source>
        <dbReference type="ARBA" id="ARBA00022737"/>
    </source>
</evidence>
<dbReference type="PROSITE" id="PS51375">
    <property type="entry name" value="PPR"/>
    <property type="match status" value="4"/>
</dbReference>
<dbReference type="STRING" id="337451.A0A3S3N783"/>
<evidence type="ECO:0000256" key="3">
    <source>
        <dbReference type="PROSITE-ProRule" id="PRU00708"/>
    </source>
</evidence>
<dbReference type="NCBIfam" id="TIGR00756">
    <property type="entry name" value="PPR"/>
    <property type="match status" value="4"/>
</dbReference>
<dbReference type="Pfam" id="PF01535">
    <property type="entry name" value="PPR"/>
    <property type="match status" value="2"/>
</dbReference>
<dbReference type="AlphaFoldDB" id="A0A3S3N783"/>
<dbReference type="PANTHER" id="PTHR47447:SF23">
    <property type="entry name" value="PENTACOTRIPEPTIDE-REPEAT REGION OF PRORP DOMAIN-CONTAINING PROTEIN"/>
    <property type="match status" value="1"/>
</dbReference>
<keyword evidence="2" id="KW-0677">Repeat</keyword>
<feature type="repeat" description="PPR" evidence="3">
    <location>
        <begin position="211"/>
        <end position="245"/>
    </location>
</feature>
<evidence type="ECO:0000313" key="5">
    <source>
        <dbReference type="Proteomes" id="UP000283530"/>
    </source>
</evidence>
<gene>
    <name evidence="4" type="ORF">CKAN_02655600</name>
</gene>
<dbReference type="InterPro" id="IPR011990">
    <property type="entry name" value="TPR-like_helical_dom_sf"/>
</dbReference>
<evidence type="ECO:0000313" key="4">
    <source>
        <dbReference type="EMBL" id="RWR97140.1"/>
    </source>
</evidence>
<feature type="repeat" description="PPR" evidence="3">
    <location>
        <begin position="281"/>
        <end position="315"/>
    </location>
</feature>
<keyword evidence="5" id="KW-1185">Reference proteome</keyword>
<dbReference type="EMBL" id="QPKB01000012">
    <property type="protein sequence ID" value="RWR97140.1"/>
    <property type="molecule type" value="Genomic_DNA"/>
</dbReference>
<dbReference type="Pfam" id="PF12854">
    <property type="entry name" value="PPR_1"/>
    <property type="match status" value="1"/>
</dbReference>
<feature type="repeat" description="PPR" evidence="3">
    <location>
        <begin position="316"/>
        <end position="350"/>
    </location>
</feature>
<accession>A0A3S3N783</accession>
<evidence type="ECO:0000256" key="1">
    <source>
        <dbReference type="ARBA" id="ARBA00007626"/>
    </source>
</evidence>
<proteinExistence type="inferred from homology"/>
<sequence length="397" mass="45010">MSILAFLCWISVRRRPSLNICTSFSARSSFSFISSSKKDKDKPYKSYITCITCKDRFLLSAVQAKAILAHQSYRLIATHANCADQDSMSKVWKQVLLAAESDPIANKETCSTSIEKLCRTKNLSDAAHLLKGLRDKQIYLSSNAYKVVLIAAAEANDSELSSLVFKDLLITTKSQEPMSYIYVARAFQKVSDLDLLFKLLREIMELTFPRSALVINRIIHSFAVSGQSEKALLIFDYMKDLKCKPDTVTYNTVLHILGKAGQLDQMLSVYASMKASECEPDIVTFYTLINNSRKMGRLDLLLCFIQEMIKRGVVPDLRAYTALVDGFGRSGNVEDAFKLYSEMNSRQFRPSIYIYRALISNLKKAGKYELARSLVEEMNMRAAELVGPKDFRWKNRE</sequence>
<dbReference type="InterPro" id="IPR002885">
    <property type="entry name" value="PPR_rpt"/>
</dbReference>
<dbReference type="PANTHER" id="PTHR47447">
    <property type="entry name" value="OS03G0856100 PROTEIN"/>
    <property type="match status" value="1"/>
</dbReference>
<dbReference type="Gene3D" id="1.25.40.10">
    <property type="entry name" value="Tetratricopeptide repeat domain"/>
    <property type="match status" value="2"/>
</dbReference>
<protein>
    <submittedName>
        <fullName evidence="4">Pentatricopeptide repeat-containing protein isoform X1</fullName>
    </submittedName>
</protein>
<reference evidence="4 5" key="1">
    <citation type="journal article" date="2019" name="Nat. Plants">
        <title>Stout camphor tree genome fills gaps in understanding of flowering plant genome evolution.</title>
        <authorList>
            <person name="Chaw S.M."/>
            <person name="Liu Y.C."/>
            <person name="Wu Y.W."/>
            <person name="Wang H.Y."/>
            <person name="Lin C.I."/>
            <person name="Wu C.S."/>
            <person name="Ke H.M."/>
            <person name="Chang L.Y."/>
            <person name="Hsu C.Y."/>
            <person name="Yang H.T."/>
            <person name="Sudianto E."/>
            <person name="Hsu M.H."/>
            <person name="Wu K.P."/>
            <person name="Wang L.N."/>
            <person name="Leebens-Mack J.H."/>
            <person name="Tsai I.J."/>
        </authorList>
    </citation>
    <scope>NUCLEOTIDE SEQUENCE [LARGE SCALE GENOMIC DNA]</scope>
    <source>
        <strain evidence="5">cv. Chaw 1501</strain>
        <tissue evidence="4">Young leaves</tissue>
    </source>
</reference>